<organism evidence="1 2">
    <name type="scientific">Roridomyces roridus</name>
    <dbReference type="NCBI Taxonomy" id="1738132"/>
    <lineage>
        <taxon>Eukaryota</taxon>
        <taxon>Fungi</taxon>
        <taxon>Dikarya</taxon>
        <taxon>Basidiomycota</taxon>
        <taxon>Agaricomycotina</taxon>
        <taxon>Agaricomycetes</taxon>
        <taxon>Agaricomycetidae</taxon>
        <taxon>Agaricales</taxon>
        <taxon>Marasmiineae</taxon>
        <taxon>Mycenaceae</taxon>
        <taxon>Roridomyces</taxon>
    </lineage>
</organism>
<evidence type="ECO:0000313" key="1">
    <source>
        <dbReference type="EMBL" id="KAJ7636326.1"/>
    </source>
</evidence>
<name>A0AAD7C0X8_9AGAR</name>
<reference evidence="1" key="1">
    <citation type="submission" date="2023-03" db="EMBL/GenBank/DDBJ databases">
        <title>Massive genome expansion in bonnet fungi (Mycena s.s.) driven by repeated elements and novel gene families across ecological guilds.</title>
        <authorList>
            <consortium name="Lawrence Berkeley National Laboratory"/>
            <person name="Harder C.B."/>
            <person name="Miyauchi S."/>
            <person name="Viragh M."/>
            <person name="Kuo A."/>
            <person name="Thoen E."/>
            <person name="Andreopoulos B."/>
            <person name="Lu D."/>
            <person name="Skrede I."/>
            <person name="Drula E."/>
            <person name="Henrissat B."/>
            <person name="Morin E."/>
            <person name="Kohler A."/>
            <person name="Barry K."/>
            <person name="LaButti K."/>
            <person name="Morin E."/>
            <person name="Salamov A."/>
            <person name="Lipzen A."/>
            <person name="Mereny Z."/>
            <person name="Hegedus B."/>
            <person name="Baldrian P."/>
            <person name="Stursova M."/>
            <person name="Weitz H."/>
            <person name="Taylor A."/>
            <person name="Grigoriev I.V."/>
            <person name="Nagy L.G."/>
            <person name="Martin F."/>
            <person name="Kauserud H."/>
        </authorList>
    </citation>
    <scope>NUCLEOTIDE SEQUENCE</scope>
    <source>
        <strain evidence="1">9284</strain>
    </source>
</reference>
<comment type="caution">
    <text evidence="1">The sequence shown here is derived from an EMBL/GenBank/DDBJ whole genome shotgun (WGS) entry which is preliminary data.</text>
</comment>
<proteinExistence type="predicted"/>
<sequence>MDNPALTESQRLASLSLWFLILDPARIPTPEVLETLDPNDGRAAVDISCAAIALHWVFKTRCTGSVGVYLWSHFWPWVYFIHTHWEFLEGRFHGLKAQQDFYLSYGPCVGSFHDHSETFALMSSTPSFWSTIGKLWWFVTWGDVPGGRAGMLYDILRFVLDAQVPNHPERLDEIVEGAGGSVDDIGSLVTAYMRTVLQEPSQYTIGHVHCLISLIYRINSQWSTSSAPARATYGCQSCWNAGCFACWC</sequence>
<dbReference type="AlphaFoldDB" id="A0AAD7C0X8"/>
<protein>
    <submittedName>
        <fullName evidence="1">Uncharacterized protein</fullName>
    </submittedName>
</protein>
<dbReference type="Proteomes" id="UP001221142">
    <property type="component" value="Unassembled WGS sequence"/>
</dbReference>
<gene>
    <name evidence="1" type="ORF">FB45DRAFT_906387</name>
</gene>
<keyword evidence="2" id="KW-1185">Reference proteome</keyword>
<evidence type="ECO:0000313" key="2">
    <source>
        <dbReference type="Proteomes" id="UP001221142"/>
    </source>
</evidence>
<accession>A0AAD7C0X8</accession>
<dbReference type="EMBL" id="JARKIF010000006">
    <property type="protein sequence ID" value="KAJ7636326.1"/>
    <property type="molecule type" value="Genomic_DNA"/>
</dbReference>